<sequence>MISRALRDGASTLPRPTHTTTTDPAHIQHTEPHTTTRGLGRTANQLGHHE</sequence>
<feature type="compositionally biased region" description="Low complexity" evidence="1">
    <location>
        <begin position="12"/>
        <end position="24"/>
    </location>
</feature>
<reference evidence="2 3" key="1">
    <citation type="journal article" date="2010" name="Genome Biol. Evol.">
        <title>The sequence of a 1.8-mb bacterial linear plasmid reveals a rich evolutionary reservoir of secondary metabolic pathways.</title>
        <authorList>
            <person name="Medema M.H."/>
            <person name="Trefzer A."/>
            <person name="Kovalchuk A."/>
            <person name="van den Berg M."/>
            <person name="Mueller U."/>
            <person name="Heijne W."/>
            <person name="Wu L."/>
            <person name="Alam M.T."/>
            <person name="Ronning C.M."/>
            <person name="Nierman W.C."/>
            <person name="Bovenberg R.A.L."/>
            <person name="Breitling R."/>
            <person name="Takano E."/>
        </authorList>
    </citation>
    <scope>NUCLEOTIDE SEQUENCE [LARGE SCALE GENOMIC DNA]</scope>
    <source>
        <strain evidence="3">ATCC 27064 / DSM 738 / JCM 4710 / NBRC 13307 / NCIMB 12785 / NRRL 3585 / VKM Ac-602</strain>
        <plasmid evidence="2">pSCL4</plasmid>
    </source>
</reference>
<feature type="compositionally biased region" description="Polar residues" evidence="1">
    <location>
        <begin position="35"/>
        <end position="50"/>
    </location>
</feature>
<dbReference type="RefSeq" id="WP_003952761.1">
    <property type="nucleotide sequence ID" value="NZ_WKJU01000143.1"/>
</dbReference>
<proteinExistence type="predicted"/>
<dbReference type="AlphaFoldDB" id="B5GM11"/>
<geneLocation type="plasmid" evidence="2 3">
    <name>pSCL4</name>
</geneLocation>
<dbReference type="Proteomes" id="UP000002357">
    <property type="component" value="Plasmid pSCL4"/>
</dbReference>
<keyword evidence="2" id="KW-0614">Plasmid</keyword>
<gene>
    <name evidence="2" type="ORF">SCLAV_p1531</name>
</gene>
<name>B5GM11_STRCL</name>
<evidence type="ECO:0000313" key="3">
    <source>
        <dbReference type="Proteomes" id="UP000002357"/>
    </source>
</evidence>
<feature type="region of interest" description="Disordered" evidence="1">
    <location>
        <begin position="1"/>
        <end position="50"/>
    </location>
</feature>
<dbReference type="EMBL" id="CM000914">
    <property type="protein sequence ID" value="EFG05012.2"/>
    <property type="molecule type" value="Genomic_DNA"/>
</dbReference>
<evidence type="ECO:0000256" key="1">
    <source>
        <dbReference type="SAM" id="MobiDB-lite"/>
    </source>
</evidence>
<keyword evidence="3" id="KW-1185">Reference proteome</keyword>
<accession>B5GM11</accession>
<evidence type="ECO:0000313" key="2">
    <source>
        <dbReference type="EMBL" id="EFG05012.2"/>
    </source>
</evidence>
<protein>
    <submittedName>
        <fullName evidence="2">Uncharacterized protein</fullName>
    </submittedName>
</protein>
<organism evidence="2 3">
    <name type="scientific">Streptomyces clavuligerus</name>
    <dbReference type="NCBI Taxonomy" id="1901"/>
    <lineage>
        <taxon>Bacteria</taxon>
        <taxon>Bacillati</taxon>
        <taxon>Actinomycetota</taxon>
        <taxon>Actinomycetes</taxon>
        <taxon>Kitasatosporales</taxon>
        <taxon>Streptomycetaceae</taxon>
        <taxon>Streptomyces</taxon>
    </lineage>
</organism>